<name>A0A6G1LK04_9PEZI</name>
<reference evidence="1" key="1">
    <citation type="journal article" date="2020" name="Stud. Mycol.">
        <title>101 Dothideomycetes genomes: a test case for predicting lifestyles and emergence of pathogens.</title>
        <authorList>
            <person name="Haridas S."/>
            <person name="Albert R."/>
            <person name="Binder M."/>
            <person name="Bloem J."/>
            <person name="Labutti K."/>
            <person name="Salamov A."/>
            <person name="Andreopoulos B."/>
            <person name="Baker S."/>
            <person name="Barry K."/>
            <person name="Bills G."/>
            <person name="Bluhm B."/>
            <person name="Cannon C."/>
            <person name="Castanera R."/>
            <person name="Culley D."/>
            <person name="Daum C."/>
            <person name="Ezra D."/>
            <person name="Gonzalez J."/>
            <person name="Henrissat B."/>
            <person name="Kuo A."/>
            <person name="Liang C."/>
            <person name="Lipzen A."/>
            <person name="Lutzoni F."/>
            <person name="Magnuson J."/>
            <person name="Mondo S."/>
            <person name="Nolan M."/>
            <person name="Ohm R."/>
            <person name="Pangilinan J."/>
            <person name="Park H.-J."/>
            <person name="Ramirez L."/>
            <person name="Alfaro M."/>
            <person name="Sun H."/>
            <person name="Tritt A."/>
            <person name="Yoshinaga Y."/>
            <person name="Zwiers L.-H."/>
            <person name="Turgeon B."/>
            <person name="Goodwin S."/>
            <person name="Spatafora J."/>
            <person name="Crous P."/>
            <person name="Grigoriev I."/>
        </authorList>
    </citation>
    <scope>NUCLEOTIDE SEQUENCE</scope>
    <source>
        <strain evidence="1">CBS 116005</strain>
    </source>
</reference>
<sequence>MSDYGSDIEEWTADVLLAVDDTEYGSEVEDAVAKDLETKATAIFARERALKSTIYRLRAPIELPSSGEPLQAQAADRPEPENAHSFGDYHQQTGSAFLQFPPELRNSIYAALFEDTTCQLGVVRYRYTHPVAILLACKQAHFEAVGLFYHLAHFIATDYYTLRRCLIKLPSAKRTLISRVGLHGLHLRKDYGWADPYWYVDIAEFDIEQARHAFEADKRLQVRPSTIKASFLTPIGVESWSDRPLVDFEKLQDKSAASLALQDLPRTDHQSAFDDRPD</sequence>
<evidence type="ECO:0000313" key="1">
    <source>
        <dbReference type="EMBL" id="KAF2772758.1"/>
    </source>
</evidence>
<accession>A0A6G1LK04</accession>
<keyword evidence="2" id="KW-1185">Reference proteome</keyword>
<dbReference type="OrthoDB" id="4133832at2759"/>
<proteinExistence type="predicted"/>
<protein>
    <submittedName>
        <fullName evidence="1">Uncharacterized protein</fullName>
    </submittedName>
</protein>
<dbReference type="EMBL" id="ML995813">
    <property type="protein sequence ID" value="KAF2772758.1"/>
    <property type="molecule type" value="Genomic_DNA"/>
</dbReference>
<gene>
    <name evidence="1" type="ORF">EJ03DRAFT_170011</name>
</gene>
<evidence type="ECO:0000313" key="2">
    <source>
        <dbReference type="Proteomes" id="UP000799436"/>
    </source>
</evidence>
<dbReference type="PANTHER" id="PTHR38790">
    <property type="entry name" value="2EXR DOMAIN-CONTAINING PROTEIN-RELATED"/>
    <property type="match status" value="1"/>
</dbReference>
<dbReference type="Proteomes" id="UP000799436">
    <property type="component" value="Unassembled WGS sequence"/>
</dbReference>
<dbReference type="AlphaFoldDB" id="A0A6G1LK04"/>
<organism evidence="1 2">
    <name type="scientific">Teratosphaeria nubilosa</name>
    <dbReference type="NCBI Taxonomy" id="161662"/>
    <lineage>
        <taxon>Eukaryota</taxon>
        <taxon>Fungi</taxon>
        <taxon>Dikarya</taxon>
        <taxon>Ascomycota</taxon>
        <taxon>Pezizomycotina</taxon>
        <taxon>Dothideomycetes</taxon>
        <taxon>Dothideomycetidae</taxon>
        <taxon>Mycosphaerellales</taxon>
        <taxon>Teratosphaeriaceae</taxon>
        <taxon>Teratosphaeria</taxon>
    </lineage>
</organism>